<dbReference type="GO" id="GO:0005886">
    <property type="term" value="C:plasma membrane"/>
    <property type="evidence" value="ECO:0007669"/>
    <property type="project" value="UniProtKB-SubCell"/>
</dbReference>
<dbReference type="PANTHER" id="PTHR43221">
    <property type="entry name" value="PROTEASE HTPX"/>
    <property type="match status" value="1"/>
</dbReference>
<dbReference type="RefSeq" id="WP_089136342.1">
    <property type="nucleotide sequence ID" value="NZ_BCMG01000003.1"/>
</dbReference>
<feature type="binding site" evidence="12">
    <location>
        <position position="229"/>
    </location>
    <ligand>
        <name>Zn(2+)</name>
        <dbReference type="ChEBI" id="CHEBI:29105"/>
        <note>catalytic</note>
    </ligand>
</feature>
<dbReference type="EC" id="3.4.24.-" evidence="12"/>
<comment type="subcellular location">
    <subcellularLocation>
        <location evidence="1 12">Cell membrane</location>
        <topology evidence="1 12">Multi-pass membrane protein</topology>
    </subcellularLocation>
</comment>
<keyword evidence="11 12" id="KW-0472">Membrane</keyword>
<gene>
    <name evidence="12 14" type="primary">htpX</name>
    <name evidence="14" type="ORF">IWT126_00743</name>
</gene>
<feature type="binding site" evidence="12">
    <location>
        <position position="148"/>
    </location>
    <ligand>
        <name>Zn(2+)</name>
        <dbReference type="ChEBI" id="CHEBI:29105"/>
        <note>catalytic</note>
    </ligand>
</feature>
<keyword evidence="8 12" id="KW-0862">Zinc</keyword>
<evidence type="ECO:0000313" key="14">
    <source>
        <dbReference type="EMBL" id="GAX00728.1"/>
    </source>
</evidence>
<dbReference type="InterPro" id="IPR050083">
    <property type="entry name" value="HtpX_protease"/>
</dbReference>
<feature type="transmembrane region" description="Helical" evidence="12">
    <location>
        <begin position="159"/>
        <end position="180"/>
    </location>
</feature>
<dbReference type="InterPro" id="IPR022919">
    <property type="entry name" value="Pept_M48_protease_HtpX"/>
</dbReference>
<keyword evidence="9 12" id="KW-1133">Transmembrane helix</keyword>
<proteinExistence type="inferred from homology"/>
<feature type="domain" description="Peptidase M48" evidence="13">
    <location>
        <begin position="79"/>
        <end position="300"/>
    </location>
</feature>
<evidence type="ECO:0000256" key="1">
    <source>
        <dbReference type="ARBA" id="ARBA00004651"/>
    </source>
</evidence>
<dbReference type="PANTHER" id="PTHR43221:SF1">
    <property type="entry name" value="PROTEASE HTPX"/>
    <property type="match status" value="1"/>
</dbReference>
<comment type="cofactor">
    <cofactor evidence="12">
        <name>Zn(2+)</name>
        <dbReference type="ChEBI" id="CHEBI:29105"/>
    </cofactor>
    <text evidence="12">Binds 1 zinc ion per subunit.</text>
</comment>
<organism evidence="14 15">
    <name type="scientific">Secundilactobacillus silagei JCM 19001</name>
    <dbReference type="NCBI Taxonomy" id="1302250"/>
    <lineage>
        <taxon>Bacteria</taxon>
        <taxon>Bacillati</taxon>
        <taxon>Bacillota</taxon>
        <taxon>Bacilli</taxon>
        <taxon>Lactobacillales</taxon>
        <taxon>Lactobacillaceae</taxon>
        <taxon>Secundilactobacillus</taxon>
    </lineage>
</organism>
<evidence type="ECO:0000256" key="10">
    <source>
        <dbReference type="ARBA" id="ARBA00023049"/>
    </source>
</evidence>
<dbReference type="OrthoDB" id="15218at2"/>
<evidence type="ECO:0000256" key="5">
    <source>
        <dbReference type="ARBA" id="ARBA00022692"/>
    </source>
</evidence>
<dbReference type="EMBL" id="BCMG01000003">
    <property type="protein sequence ID" value="GAX00728.1"/>
    <property type="molecule type" value="Genomic_DNA"/>
</dbReference>
<dbReference type="STRING" id="1302250.GCA_001313225_03167"/>
<dbReference type="AlphaFoldDB" id="A0A1Z5IGH0"/>
<dbReference type="Gene3D" id="3.30.2010.10">
    <property type="entry name" value="Metalloproteases ('zincins'), catalytic domain"/>
    <property type="match status" value="1"/>
</dbReference>
<evidence type="ECO:0000256" key="2">
    <source>
        <dbReference type="ARBA" id="ARBA00009779"/>
    </source>
</evidence>
<keyword evidence="5 12" id="KW-0812">Transmembrane</keyword>
<evidence type="ECO:0000256" key="11">
    <source>
        <dbReference type="ARBA" id="ARBA00023136"/>
    </source>
</evidence>
<keyword evidence="4 12" id="KW-0645">Protease</keyword>
<protein>
    <recommendedName>
        <fullName evidence="12">Protease HtpX homolog</fullName>
        <ecNumber evidence="12">3.4.24.-</ecNumber>
    </recommendedName>
</protein>
<dbReference type="GO" id="GO:0006508">
    <property type="term" value="P:proteolysis"/>
    <property type="evidence" value="ECO:0007669"/>
    <property type="project" value="UniProtKB-KW"/>
</dbReference>
<evidence type="ECO:0000256" key="8">
    <source>
        <dbReference type="ARBA" id="ARBA00022833"/>
    </source>
</evidence>
<reference evidence="14 15" key="1">
    <citation type="submission" date="2015-11" db="EMBL/GenBank/DDBJ databases">
        <title>Draft genome sequences of new species of the genus Lactobacillus isolated from orchardgrass silage.</title>
        <authorList>
            <person name="Tohno M."/>
            <person name="Tanizawa Y."/>
            <person name="Arita M."/>
        </authorList>
    </citation>
    <scope>NUCLEOTIDE SEQUENCE [LARGE SCALE GENOMIC DNA]</scope>
    <source>
        <strain evidence="14 15">IWT126</strain>
    </source>
</reference>
<dbReference type="GO" id="GO:0008270">
    <property type="term" value="F:zinc ion binding"/>
    <property type="evidence" value="ECO:0007669"/>
    <property type="project" value="UniProtKB-UniRule"/>
</dbReference>
<evidence type="ECO:0000313" key="15">
    <source>
        <dbReference type="Proteomes" id="UP000198402"/>
    </source>
</evidence>
<feature type="transmembrane region" description="Helical" evidence="12">
    <location>
        <begin position="200"/>
        <end position="220"/>
    </location>
</feature>
<evidence type="ECO:0000259" key="13">
    <source>
        <dbReference type="Pfam" id="PF01435"/>
    </source>
</evidence>
<evidence type="ECO:0000256" key="12">
    <source>
        <dbReference type="HAMAP-Rule" id="MF_00188"/>
    </source>
</evidence>
<name>A0A1Z5IGH0_9LACO</name>
<dbReference type="CDD" id="cd07340">
    <property type="entry name" value="M48B_Htpx_like"/>
    <property type="match status" value="1"/>
</dbReference>
<comment type="similarity">
    <text evidence="2 12">Belongs to the peptidase M48B family.</text>
</comment>
<dbReference type="Proteomes" id="UP000198402">
    <property type="component" value="Unassembled WGS sequence"/>
</dbReference>
<dbReference type="GO" id="GO:0004222">
    <property type="term" value="F:metalloendopeptidase activity"/>
    <property type="evidence" value="ECO:0007669"/>
    <property type="project" value="UniProtKB-UniRule"/>
</dbReference>
<keyword evidence="7 12" id="KW-0378">Hydrolase</keyword>
<dbReference type="NCBIfam" id="NF003425">
    <property type="entry name" value="PRK04897.1"/>
    <property type="match status" value="1"/>
</dbReference>
<feature type="binding site" evidence="12">
    <location>
        <position position="144"/>
    </location>
    <ligand>
        <name>Zn(2+)</name>
        <dbReference type="ChEBI" id="CHEBI:29105"/>
        <note>catalytic</note>
    </ligand>
</feature>
<comment type="caution">
    <text evidence="14">The sequence shown here is derived from an EMBL/GenBank/DDBJ whole genome shotgun (WGS) entry which is preliminary data.</text>
</comment>
<dbReference type="Pfam" id="PF01435">
    <property type="entry name" value="Peptidase_M48"/>
    <property type="match status" value="1"/>
</dbReference>
<feature type="transmembrane region" description="Helical" evidence="12">
    <location>
        <begin position="12"/>
        <end position="33"/>
    </location>
</feature>
<evidence type="ECO:0000256" key="4">
    <source>
        <dbReference type="ARBA" id="ARBA00022670"/>
    </source>
</evidence>
<evidence type="ECO:0000256" key="7">
    <source>
        <dbReference type="ARBA" id="ARBA00022801"/>
    </source>
</evidence>
<sequence>MLYEQIARNKRRTVYVLTGFVILVLAIGAAIGYVFFDSYVGGLILALVFAGVYAAIMIGNSTSIVMSMNHGHEITKEEQAPELWHIIEDMAMVARVPMPRVFIIDDPSPNAFATGNNPQHAAVAATSGIMERLNREELEGVMGHEMTHVRNYDIRLQTIALALAAAITGMVNLAGNFFWWGGGSNRRRDNDNDSGNVLQIVMLIVSILLVILGPIAATLAQMALSRNREYLADAGSVELTRNPQGLISALQKISTAEPMKEADPSSASLYISDPMKKKKSLTHLFDTHPPMDERIDRLEKM</sequence>
<evidence type="ECO:0000256" key="9">
    <source>
        <dbReference type="ARBA" id="ARBA00022989"/>
    </source>
</evidence>
<evidence type="ECO:0000256" key="6">
    <source>
        <dbReference type="ARBA" id="ARBA00022723"/>
    </source>
</evidence>
<keyword evidence="15" id="KW-1185">Reference proteome</keyword>
<evidence type="ECO:0000256" key="3">
    <source>
        <dbReference type="ARBA" id="ARBA00022475"/>
    </source>
</evidence>
<keyword evidence="3 12" id="KW-1003">Cell membrane</keyword>
<accession>A0A1Z5IGH0</accession>
<dbReference type="InterPro" id="IPR001915">
    <property type="entry name" value="Peptidase_M48"/>
</dbReference>
<keyword evidence="6 12" id="KW-0479">Metal-binding</keyword>
<feature type="active site" evidence="12">
    <location>
        <position position="145"/>
    </location>
</feature>
<feature type="transmembrane region" description="Helical" evidence="12">
    <location>
        <begin position="39"/>
        <end position="58"/>
    </location>
</feature>
<dbReference type="HAMAP" id="MF_00188">
    <property type="entry name" value="Pept_M48_protease_HtpX"/>
    <property type="match status" value="1"/>
</dbReference>
<keyword evidence="10 12" id="KW-0482">Metalloprotease</keyword>